<sequence length="143" mass="16269">MEQRLSLITLGADDVTQLSNFYIDIFGWQPLPSSNEDITFFHLNGFQLAIFSRDALAQDAEVPPEGSGFKSFSLAYNLQSKSAVDNLFEEFQSKGVIIRKKPEEVFWGGYSDYIADPEDNLWEIAYNPYMSFDEDGNVIDETE</sequence>
<dbReference type="InterPro" id="IPR004360">
    <property type="entry name" value="Glyas_Fos-R_dOase_dom"/>
</dbReference>
<organism evidence="2 3">
    <name type="scientific">Fodinibius halophilus</name>
    <dbReference type="NCBI Taxonomy" id="1736908"/>
    <lineage>
        <taxon>Bacteria</taxon>
        <taxon>Pseudomonadati</taxon>
        <taxon>Balneolota</taxon>
        <taxon>Balneolia</taxon>
        <taxon>Balneolales</taxon>
        <taxon>Balneolaceae</taxon>
        <taxon>Fodinibius</taxon>
    </lineage>
</organism>
<dbReference type="InterPro" id="IPR037523">
    <property type="entry name" value="VOC_core"/>
</dbReference>
<feature type="domain" description="VOC" evidence="1">
    <location>
        <begin position="4"/>
        <end position="127"/>
    </location>
</feature>
<reference evidence="2 3" key="1">
    <citation type="submission" date="2020-02" db="EMBL/GenBank/DDBJ databases">
        <title>Aliifodinibius halophilus 2W32, complete genome.</title>
        <authorList>
            <person name="Li Y."/>
            <person name="Wu S."/>
        </authorList>
    </citation>
    <scope>NUCLEOTIDE SEQUENCE [LARGE SCALE GENOMIC DNA]</scope>
    <source>
        <strain evidence="2 3">2W32</strain>
    </source>
</reference>
<dbReference type="PANTHER" id="PTHR36503:SF1">
    <property type="entry name" value="BLR2520 PROTEIN"/>
    <property type="match status" value="1"/>
</dbReference>
<dbReference type="Gene3D" id="3.10.180.10">
    <property type="entry name" value="2,3-Dihydroxybiphenyl 1,2-Dioxygenase, domain 1"/>
    <property type="match status" value="1"/>
</dbReference>
<dbReference type="Proteomes" id="UP000479132">
    <property type="component" value="Unassembled WGS sequence"/>
</dbReference>
<evidence type="ECO:0000313" key="3">
    <source>
        <dbReference type="Proteomes" id="UP000479132"/>
    </source>
</evidence>
<dbReference type="EMBL" id="JAALLS010000006">
    <property type="protein sequence ID" value="NGP87962.1"/>
    <property type="molecule type" value="Genomic_DNA"/>
</dbReference>
<protein>
    <submittedName>
        <fullName evidence="2">VOC family protein</fullName>
    </submittedName>
</protein>
<dbReference type="SUPFAM" id="SSF54593">
    <property type="entry name" value="Glyoxalase/Bleomycin resistance protein/Dihydroxybiphenyl dioxygenase"/>
    <property type="match status" value="1"/>
</dbReference>
<evidence type="ECO:0000313" key="2">
    <source>
        <dbReference type="EMBL" id="NGP87962.1"/>
    </source>
</evidence>
<dbReference type="PANTHER" id="PTHR36503">
    <property type="entry name" value="BLR2520 PROTEIN"/>
    <property type="match status" value="1"/>
</dbReference>
<proteinExistence type="predicted"/>
<comment type="caution">
    <text evidence="2">The sequence shown here is derived from an EMBL/GenBank/DDBJ whole genome shotgun (WGS) entry which is preliminary data.</text>
</comment>
<gene>
    <name evidence="2" type="ORF">G3569_06325</name>
</gene>
<dbReference type="PROSITE" id="PS51819">
    <property type="entry name" value="VOC"/>
    <property type="match status" value="1"/>
</dbReference>
<keyword evidence="3" id="KW-1185">Reference proteome</keyword>
<dbReference type="AlphaFoldDB" id="A0A6M1TCQ0"/>
<accession>A0A6M1TCQ0</accession>
<dbReference type="Pfam" id="PF00903">
    <property type="entry name" value="Glyoxalase"/>
    <property type="match status" value="1"/>
</dbReference>
<evidence type="ECO:0000259" key="1">
    <source>
        <dbReference type="PROSITE" id="PS51819"/>
    </source>
</evidence>
<name>A0A6M1TCQ0_9BACT</name>
<dbReference type="InterPro" id="IPR029068">
    <property type="entry name" value="Glyas_Bleomycin-R_OHBP_Dase"/>
</dbReference>